<reference evidence="2 3" key="1">
    <citation type="journal article" date="2010" name="Stand. Genomic Sci.">
        <title>Complete genome sequence of Haliangium ochraceum type strain (SMP-2).</title>
        <authorList>
            <consortium name="US DOE Joint Genome Institute (JGI-PGF)"/>
            <person name="Ivanova N."/>
            <person name="Daum C."/>
            <person name="Lang E."/>
            <person name="Abt B."/>
            <person name="Kopitz M."/>
            <person name="Saunders E."/>
            <person name="Lapidus A."/>
            <person name="Lucas S."/>
            <person name="Glavina Del Rio T."/>
            <person name="Nolan M."/>
            <person name="Tice H."/>
            <person name="Copeland A."/>
            <person name="Cheng J.F."/>
            <person name="Chen F."/>
            <person name="Bruce D."/>
            <person name="Goodwin L."/>
            <person name="Pitluck S."/>
            <person name="Mavromatis K."/>
            <person name="Pati A."/>
            <person name="Mikhailova N."/>
            <person name="Chen A."/>
            <person name="Palaniappan K."/>
            <person name="Land M."/>
            <person name="Hauser L."/>
            <person name="Chang Y.J."/>
            <person name="Jeffries C.D."/>
            <person name="Detter J.C."/>
            <person name="Brettin T."/>
            <person name="Rohde M."/>
            <person name="Goker M."/>
            <person name="Bristow J."/>
            <person name="Markowitz V."/>
            <person name="Eisen J.A."/>
            <person name="Hugenholtz P."/>
            <person name="Kyrpides N.C."/>
            <person name="Klenk H.P."/>
        </authorList>
    </citation>
    <scope>NUCLEOTIDE SEQUENCE [LARGE SCALE GENOMIC DNA]</scope>
    <source>
        <strain evidence="3">DSM 14365 / CIP 107738 / JCM 11303 / AJ 13395 / SMP-2</strain>
    </source>
</reference>
<dbReference type="GO" id="GO:0008168">
    <property type="term" value="F:methyltransferase activity"/>
    <property type="evidence" value="ECO:0007669"/>
    <property type="project" value="UniProtKB-KW"/>
</dbReference>
<dbReference type="HOGENOM" id="CLU_046006_17_1_7"/>
<evidence type="ECO:0000313" key="2">
    <source>
        <dbReference type="EMBL" id="ACY14481.1"/>
    </source>
</evidence>
<protein>
    <submittedName>
        <fullName evidence="2">3-demethylubiquinone-9 3-methyltransferase</fullName>
    </submittedName>
</protein>
<dbReference type="STRING" id="502025.Hoch_1934"/>
<proteinExistence type="predicted"/>
<feature type="domain" description="PhnB-like" evidence="1">
    <location>
        <begin position="7"/>
        <end position="132"/>
    </location>
</feature>
<dbReference type="SUPFAM" id="SSF54593">
    <property type="entry name" value="Glyoxalase/Bleomycin resistance protein/Dihydroxybiphenyl dioxygenase"/>
    <property type="match status" value="1"/>
</dbReference>
<gene>
    <name evidence="2" type="ordered locus">Hoch_1934</name>
</gene>
<dbReference type="RefSeq" id="WP_012827089.1">
    <property type="nucleotide sequence ID" value="NC_013440.1"/>
</dbReference>
<organism evidence="2 3">
    <name type="scientific">Haliangium ochraceum (strain DSM 14365 / JCM 11303 / SMP-2)</name>
    <dbReference type="NCBI Taxonomy" id="502025"/>
    <lineage>
        <taxon>Bacteria</taxon>
        <taxon>Pseudomonadati</taxon>
        <taxon>Myxococcota</taxon>
        <taxon>Polyangia</taxon>
        <taxon>Haliangiales</taxon>
        <taxon>Kofleriaceae</taxon>
        <taxon>Haliangium</taxon>
    </lineage>
</organism>
<dbReference type="Gene3D" id="3.10.180.10">
    <property type="entry name" value="2,3-Dihydroxybiphenyl 1,2-Dioxygenase, domain 1"/>
    <property type="match status" value="1"/>
</dbReference>
<dbReference type="PANTHER" id="PTHR33990:SF1">
    <property type="entry name" value="PROTEIN YJDN"/>
    <property type="match status" value="1"/>
</dbReference>
<dbReference type="EMBL" id="CP001804">
    <property type="protein sequence ID" value="ACY14481.1"/>
    <property type="molecule type" value="Genomic_DNA"/>
</dbReference>
<dbReference type="KEGG" id="hoh:Hoch_1934"/>
<evidence type="ECO:0000259" key="1">
    <source>
        <dbReference type="Pfam" id="PF06983"/>
    </source>
</evidence>
<dbReference type="InterPro" id="IPR028973">
    <property type="entry name" value="PhnB-like"/>
</dbReference>
<keyword evidence="2" id="KW-0830">Ubiquinone</keyword>
<keyword evidence="2" id="KW-0489">Methyltransferase</keyword>
<dbReference type="PANTHER" id="PTHR33990">
    <property type="entry name" value="PROTEIN YJDN-RELATED"/>
    <property type="match status" value="1"/>
</dbReference>
<evidence type="ECO:0000313" key="3">
    <source>
        <dbReference type="Proteomes" id="UP000001880"/>
    </source>
</evidence>
<sequence length="139" mass="15606">MAIKSAIPYLFPHGRADEALAHYTKVLGARVESIMRFGEGMEDCPEEMRQRVMHAELRLGDSQVYLSDGTKDMPPPEHHSVVVTLDMDDLDEMRRCFAGLAEGGSVRQEVHKAFFGAYLGMVVDTFGIQWTLYCEPKPA</sequence>
<dbReference type="CDD" id="cd06588">
    <property type="entry name" value="PhnB_like"/>
    <property type="match status" value="1"/>
</dbReference>
<keyword evidence="3" id="KW-1185">Reference proteome</keyword>
<dbReference type="eggNOG" id="COG2764">
    <property type="taxonomic scope" value="Bacteria"/>
</dbReference>
<dbReference type="Proteomes" id="UP000001880">
    <property type="component" value="Chromosome"/>
</dbReference>
<dbReference type="AlphaFoldDB" id="D0LZ11"/>
<name>D0LZ11_HALO1</name>
<dbReference type="Pfam" id="PF06983">
    <property type="entry name" value="3-dmu-9_3-mt"/>
    <property type="match status" value="1"/>
</dbReference>
<dbReference type="GO" id="GO:0032259">
    <property type="term" value="P:methylation"/>
    <property type="evidence" value="ECO:0007669"/>
    <property type="project" value="UniProtKB-KW"/>
</dbReference>
<dbReference type="InterPro" id="IPR029068">
    <property type="entry name" value="Glyas_Bleomycin-R_OHBP_Dase"/>
</dbReference>
<keyword evidence="2" id="KW-0808">Transferase</keyword>
<accession>D0LZ11</accession>